<organism evidence="2">
    <name type="scientific">Rhizophora mucronata</name>
    <name type="common">Asiatic mangrove</name>
    <dbReference type="NCBI Taxonomy" id="61149"/>
    <lineage>
        <taxon>Eukaryota</taxon>
        <taxon>Viridiplantae</taxon>
        <taxon>Streptophyta</taxon>
        <taxon>Embryophyta</taxon>
        <taxon>Tracheophyta</taxon>
        <taxon>Spermatophyta</taxon>
        <taxon>Magnoliopsida</taxon>
        <taxon>eudicotyledons</taxon>
        <taxon>Gunneridae</taxon>
        <taxon>Pentapetalae</taxon>
        <taxon>rosids</taxon>
        <taxon>fabids</taxon>
        <taxon>Malpighiales</taxon>
        <taxon>Rhizophoraceae</taxon>
        <taxon>Rhizophora</taxon>
    </lineage>
</organism>
<accession>A0A2P2J1L0</accession>
<reference evidence="2" key="1">
    <citation type="submission" date="2018-02" db="EMBL/GenBank/DDBJ databases">
        <title>Rhizophora mucronata_Transcriptome.</title>
        <authorList>
            <person name="Meera S.P."/>
            <person name="Sreeshan A."/>
            <person name="Augustine A."/>
        </authorList>
    </citation>
    <scope>NUCLEOTIDE SEQUENCE</scope>
    <source>
        <tissue evidence="2">Leaf</tissue>
    </source>
</reference>
<name>A0A2P2J1L0_RHIMU</name>
<protein>
    <submittedName>
        <fullName evidence="2">Uncharacterized protein</fullName>
    </submittedName>
</protein>
<feature type="region of interest" description="Disordered" evidence="1">
    <location>
        <begin position="1"/>
        <end position="24"/>
    </location>
</feature>
<sequence length="37" mass="4200">MTTTNNKNNHSNSNSPYSYESHTYFPELESGTSILFS</sequence>
<dbReference type="EMBL" id="GGEC01006824">
    <property type="protein sequence ID" value="MBW87307.1"/>
    <property type="molecule type" value="Transcribed_RNA"/>
</dbReference>
<feature type="compositionally biased region" description="Low complexity" evidence="1">
    <location>
        <begin position="1"/>
        <end position="15"/>
    </location>
</feature>
<evidence type="ECO:0000256" key="1">
    <source>
        <dbReference type="SAM" id="MobiDB-lite"/>
    </source>
</evidence>
<dbReference type="AlphaFoldDB" id="A0A2P2J1L0"/>
<evidence type="ECO:0000313" key="2">
    <source>
        <dbReference type="EMBL" id="MBW87307.1"/>
    </source>
</evidence>
<proteinExistence type="predicted"/>